<evidence type="ECO:0000259" key="2">
    <source>
        <dbReference type="Pfam" id="PF08389"/>
    </source>
</evidence>
<accession>A0AAV2F053</accession>
<dbReference type="Pfam" id="PF08389">
    <property type="entry name" value="Xpo1"/>
    <property type="match status" value="1"/>
</dbReference>
<feature type="compositionally biased region" description="Basic residues" evidence="1">
    <location>
        <begin position="855"/>
        <end position="864"/>
    </location>
</feature>
<dbReference type="InterPro" id="IPR016024">
    <property type="entry name" value="ARM-type_fold"/>
</dbReference>
<dbReference type="InterPro" id="IPR013598">
    <property type="entry name" value="Exportin-1/Importin-b-like"/>
</dbReference>
<feature type="region of interest" description="Disordered" evidence="1">
    <location>
        <begin position="848"/>
        <end position="873"/>
    </location>
</feature>
<name>A0AAV2F053_9ROSI</name>
<reference evidence="3 4" key="1">
    <citation type="submission" date="2024-04" db="EMBL/GenBank/DDBJ databases">
        <authorList>
            <person name="Fracassetti M."/>
        </authorList>
    </citation>
    <scope>NUCLEOTIDE SEQUENCE [LARGE SCALE GENOMIC DNA]</scope>
</reference>
<dbReference type="EMBL" id="OZ034819">
    <property type="protein sequence ID" value="CAL1391387.1"/>
    <property type="molecule type" value="Genomic_DNA"/>
</dbReference>
<evidence type="ECO:0000313" key="4">
    <source>
        <dbReference type="Proteomes" id="UP001497516"/>
    </source>
</evidence>
<organism evidence="3 4">
    <name type="scientific">Linum trigynum</name>
    <dbReference type="NCBI Taxonomy" id="586398"/>
    <lineage>
        <taxon>Eukaryota</taxon>
        <taxon>Viridiplantae</taxon>
        <taxon>Streptophyta</taxon>
        <taxon>Embryophyta</taxon>
        <taxon>Tracheophyta</taxon>
        <taxon>Spermatophyta</taxon>
        <taxon>Magnoliopsida</taxon>
        <taxon>eudicotyledons</taxon>
        <taxon>Gunneridae</taxon>
        <taxon>Pentapetalae</taxon>
        <taxon>rosids</taxon>
        <taxon>fabids</taxon>
        <taxon>Malpighiales</taxon>
        <taxon>Linaceae</taxon>
        <taxon>Linum</taxon>
    </lineage>
</organism>
<evidence type="ECO:0000256" key="1">
    <source>
        <dbReference type="SAM" id="MobiDB-lite"/>
    </source>
</evidence>
<dbReference type="GO" id="GO:0005737">
    <property type="term" value="C:cytoplasm"/>
    <property type="evidence" value="ECO:0007669"/>
    <property type="project" value="TreeGrafter"/>
</dbReference>
<dbReference type="InterPro" id="IPR011989">
    <property type="entry name" value="ARM-like"/>
</dbReference>
<dbReference type="InterPro" id="IPR051345">
    <property type="entry name" value="Importin_beta-like_NTR"/>
</dbReference>
<feature type="domain" description="Exportin-1/Importin-beta-like" evidence="2">
    <location>
        <begin position="107"/>
        <end position="264"/>
    </location>
</feature>
<protein>
    <recommendedName>
        <fullName evidence="2">Exportin-1/Importin-beta-like domain-containing protein</fullName>
    </recommendedName>
</protein>
<sequence>MELQIKVAQAVQVLNHDAQSCNRVAANQWLVQFQQTGCAWEVATSILTTDHLHRHIPSLVSNSEVEFFAAQILKRKIHSEGHYLQSGPKHALLNALLLAAKRFSAGPPQLLTQICLALAALILSSVDDKKPIEQLFYSLQTLQNDDDGNVAVLEMLTVLPEEVADTRSTDSSISLFQRSQYGQELLSRTPMVLEFLLEQTLKKYNGIVQLHERDRKILRCLLSWVRAGCFSDISQDSLPTHPLLNFVFNSLQVSSSFDLAIEVLIELASRHEGLQQILLYRIHFLKDVLLLSAINNGDEKVISGLACLMSEIGQAAPSLIVEASVEALALADGLLRCVGYPSEDWEIADSTLQFWSSLASYILGLDASGAVDKKHVEAIFSSIFLTLVDALLLRAQVDEATFNDRSGVLELPDGLVHFRMNLVELMVDMCQLVRPPRFVQKLLFGAWPPANVPIPWKEVETKLFALNVVSEVVLLEGQMFDISSIMQLVTMLSTWPVDDLSGFMGVVRRSLTDVVGSYSKWISASPANSRPLLLFLAAGISENHSSTACTSALRRFCEESSHVIYEPANLEILLWVGEALEKRHIPLDDEEEVISAISSILGSVPNEELKYNLLARLLSSSYDALRKLINEDGEHSYRQNPATYTQLLNGAARGLHRIGIVFAQLAMSKPNGPATDDPSIRLLRVFWPMLEKIFRSEYMENSNLSAAACRALSLAIQSSGQQFLVLLPSVLDCLSTNFLAFQNHECYIRTGHHIRIMSSSQEHESEEADRRRFAEIKQLLTQLASFDDDEDDWWDDEVPVAVIKAPHLTEIEAELMDDDNIVQAEEEIASSELSRQEKEAVVAAVIEMKEESPPKQKRKNKKRGGGGILHSPSGRVTTKVARFALGKKVLTMGRAPNRRLRKKKSAETLGNRAERVTRHGLDEPELRLAHLTSRSVTTLATTNTWKTDGGLWLETRRVGSNLSHGRLAISSFDRTRF</sequence>
<evidence type="ECO:0000313" key="3">
    <source>
        <dbReference type="EMBL" id="CAL1391387.1"/>
    </source>
</evidence>
<proteinExistence type="predicted"/>
<dbReference type="Gene3D" id="1.25.10.10">
    <property type="entry name" value="Leucine-rich Repeat Variant"/>
    <property type="match status" value="1"/>
</dbReference>
<dbReference type="PANTHER" id="PTHR12363:SF44">
    <property type="entry name" value="ARM REPEAT SUPERFAMILY PROTEIN"/>
    <property type="match status" value="1"/>
</dbReference>
<dbReference type="Pfam" id="PF24138">
    <property type="entry name" value="TPR_TNPO3_IPO13_2nd"/>
    <property type="match status" value="1"/>
</dbReference>
<keyword evidence="4" id="KW-1185">Reference proteome</keyword>
<dbReference type="Proteomes" id="UP001497516">
    <property type="component" value="Chromosome 6"/>
</dbReference>
<dbReference type="SUPFAM" id="SSF48371">
    <property type="entry name" value="ARM repeat"/>
    <property type="match status" value="1"/>
</dbReference>
<dbReference type="AlphaFoldDB" id="A0AAV2F053"/>
<dbReference type="GO" id="GO:0006606">
    <property type="term" value="P:protein import into nucleus"/>
    <property type="evidence" value="ECO:0007669"/>
    <property type="project" value="TreeGrafter"/>
</dbReference>
<dbReference type="PANTHER" id="PTHR12363">
    <property type="entry name" value="TRANSPORTIN 3 AND IMPORTIN 13"/>
    <property type="match status" value="1"/>
</dbReference>
<gene>
    <name evidence="3" type="ORF">LTRI10_LOCUS32113</name>
</gene>
<dbReference type="InterPro" id="IPR057941">
    <property type="entry name" value="TPR_TNPO3_IPO13_2nd"/>
</dbReference>